<dbReference type="OrthoDB" id="9804574at2"/>
<gene>
    <name evidence="2" type="ORF">DX908_04380</name>
</gene>
<evidence type="ECO:0000313" key="2">
    <source>
        <dbReference type="EMBL" id="RFB06346.1"/>
    </source>
</evidence>
<proteinExistence type="predicted"/>
<evidence type="ECO:0000313" key="3">
    <source>
        <dbReference type="Proteomes" id="UP000264589"/>
    </source>
</evidence>
<keyword evidence="3" id="KW-1185">Reference proteome</keyword>
<reference evidence="2 3" key="1">
    <citation type="submission" date="2018-08" db="EMBL/GenBank/DDBJ databases">
        <title>Parvularcula sp. SM1705, isolated from surface water of the South Sea China.</title>
        <authorList>
            <person name="Sun L."/>
        </authorList>
    </citation>
    <scope>NUCLEOTIDE SEQUENCE [LARGE SCALE GENOMIC DNA]</scope>
    <source>
        <strain evidence="2 3">SM1705</strain>
    </source>
</reference>
<protein>
    <submittedName>
        <fullName evidence="2">Altronate hydrolase</fullName>
    </submittedName>
</protein>
<name>A0A371RLU4_9PROT</name>
<dbReference type="EMBL" id="QUQO01000001">
    <property type="protein sequence ID" value="RFB06346.1"/>
    <property type="molecule type" value="Genomic_DNA"/>
</dbReference>
<keyword evidence="2" id="KW-0378">Hydrolase</keyword>
<dbReference type="Proteomes" id="UP000264589">
    <property type="component" value="Unassembled WGS sequence"/>
</dbReference>
<dbReference type="InterPro" id="IPR013974">
    <property type="entry name" value="SAF"/>
</dbReference>
<organism evidence="2 3">
    <name type="scientific">Parvularcula marina</name>
    <dbReference type="NCBI Taxonomy" id="2292771"/>
    <lineage>
        <taxon>Bacteria</taxon>
        <taxon>Pseudomonadati</taxon>
        <taxon>Pseudomonadota</taxon>
        <taxon>Alphaproteobacteria</taxon>
        <taxon>Parvularculales</taxon>
        <taxon>Parvularculaceae</taxon>
        <taxon>Parvularcula</taxon>
    </lineage>
</organism>
<comment type="caution">
    <text evidence="2">The sequence shown here is derived from an EMBL/GenBank/DDBJ whole genome shotgun (WGS) entry which is preliminary data.</text>
</comment>
<feature type="domain" description="SAF" evidence="1">
    <location>
        <begin position="19"/>
        <end position="90"/>
    </location>
</feature>
<evidence type="ECO:0000259" key="1">
    <source>
        <dbReference type="SMART" id="SM00858"/>
    </source>
</evidence>
<dbReference type="GO" id="GO:0016787">
    <property type="term" value="F:hydrolase activity"/>
    <property type="evidence" value="ECO:0007669"/>
    <property type="project" value="UniProtKB-KW"/>
</dbReference>
<dbReference type="Gene3D" id="2.30.130.110">
    <property type="match status" value="1"/>
</dbReference>
<dbReference type="SMART" id="SM00858">
    <property type="entry name" value="SAF"/>
    <property type="match status" value="1"/>
</dbReference>
<sequence>MALNNQPLADKIILLHPDDNVVIVKREILEGDVIEVGGRAIVMTKMVSTGYKLARKDLSSGTRILKHGAPIGSLTDKVTTGEIVHSHNLQSDYIKTHDRDTIDEGHV</sequence>
<dbReference type="InParanoid" id="A0A371RLU4"/>
<dbReference type="AlphaFoldDB" id="A0A371RLU4"/>
<accession>A0A371RLU4</accession>